<organism evidence="1 2">
    <name type="scientific">Pyropia yezoensis</name>
    <name type="common">Susabi-nori</name>
    <name type="synonym">Porphyra yezoensis</name>
    <dbReference type="NCBI Taxonomy" id="2788"/>
    <lineage>
        <taxon>Eukaryota</taxon>
        <taxon>Rhodophyta</taxon>
        <taxon>Bangiophyceae</taxon>
        <taxon>Bangiales</taxon>
        <taxon>Bangiaceae</taxon>
        <taxon>Pyropia</taxon>
    </lineage>
</organism>
<accession>A0ACC3BNQ2</accession>
<protein>
    <submittedName>
        <fullName evidence="1">Uncharacterized protein</fullName>
    </submittedName>
</protein>
<gene>
    <name evidence="1" type="ORF">I4F81_001972</name>
</gene>
<reference evidence="1" key="1">
    <citation type="submission" date="2019-11" db="EMBL/GenBank/DDBJ databases">
        <title>Nori genome reveals adaptations in red seaweeds to the harsh intertidal environment.</title>
        <authorList>
            <person name="Wang D."/>
            <person name="Mao Y."/>
        </authorList>
    </citation>
    <scope>NUCLEOTIDE SEQUENCE</scope>
    <source>
        <tissue evidence="1">Gametophyte</tissue>
    </source>
</reference>
<evidence type="ECO:0000313" key="2">
    <source>
        <dbReference type="Proteomes" id="UP000798662"/>
    </source>
</evidence>
<comment type="caution">
    <text evidence="1">The sequence shown here is derived from an EMBL/GenBank/DDBJ whole genome shotgun (WGS) entry which is preliminary data.</text>
</comment>
<evidence type="ECO:0000313" key="1">
    <source>
        <dbReference type="EMBL" id="KAK1859376.1"/>
    </source>
</evidence>
<dbReference type="EMBL" id="CM020618">
    <property type="protein sequence ID" value="KAK1859376.1"/>
    <property type="molecule type" value="Genomic_DNA"/>
</dbReference>
<name>A0ACC3BNQ2_PYRYE</name>
<keyword evidence="2" id="KW-1185">Reference proteome</keyword>
<sequence>MTTAGEGNDDGVGTRVVAWLNDTLPSPAAATPAATARLAGALTDAAATAHGELEAALADGIAAVPAAVRATEVVRRRATALRSSVAGVTQRVAGVEAGVASSVATIAAADGVVRRVEAARGLLRAAADAERLSARADTLLAAAAAEGAAAGALPAAADALAALRSALAPLGGVAELAAARSALAAADGRLDAAAAPRVSAAVAARDAEGLAAARAVFVRAGRQDAFFKYYVGAAATALRRLWADAWTAPLLGRGGAGAPDGQATDGGNGGGGGRAAPGAVAGRLDGGGGAGEGGATVGGGDTADGSDGAGGGRPGSPPPRRVADLTTPDGVVRLGAFYDAFTAALTSEAAWLTAVLPDIAGTLLPRAVAAALAALGEPALVSSAAVEREAVEHHGDDADAATAAAAAVDALYASAGLSQAFAARLARLLLQTAGGHSDLDLPSCQVEVWNRASEDGGLAELEATAAAVVADGAAATAASAGVAAGVTPVDPSVTDAGGDGGVAAAHAGGGSSPPPAALHTVDYEAVECALTAALWPSELLLDTGATVEAAAARSGASAAASAAAAAADASSATTGGAGDVARAVEMAGAPLLSLAAAAADRVRDMGRGAGYGGWRATTGMLAAVASRRFATASHGAGGAASASDATAVAAGGVGGAGAGWPALSAALRLLRALSSLAREWDDLAAATAASHVTAAAPLLQRAAAAADASAAVKAMVFAAAPCAADGAVLWALVVTPARRRRLVDDLSAAPAAVADVPAGDWAPALRLIQHRVYDAMMAGQLEPWVPDAPDTPYAVPWAVTVPTVYVGGDAAGAPPSQADDDDGSWAARWMAAVAGGTMALYVERLCGIPRLTPGGAAQLATDVEYERKKLGRRVAAVRGLHVDL</sequence>
<proteinExistence type="predicted"/>
<dbReference type="Proteomes" id="UP000798662">
    <property type="component" value="Chromosome 1"/>
</dbReference>